<dbReference type="AlphaFoldDB" id="A0A238KG79"/>
<feature type="transmembrane region" description="Helical" evidence="1">
    <location>
        <begin position="364"/>
        <end position="380"/>
    </location>
</feature>
<dbReference type="EMBL" id="FXYH01000007">
    <property type="protein sequence ID" value="SMX41833.1"/>
    <property type="molecule type" value="Genomic_DNA"/>
</dbReference>
<keyword evidence="1" id="KW-0812">Transmembrane</keyword>
<name>A0A238KG79_9RHOB</name>
<dbReference type="Proteomes" id="UP000220836">
    <property type="component" value="Unassembled WGS sequence"/>
</dbReference>
<feature type="transmembrane region" description="Helical" evidence="1">
    <location>
        <begin position="416"/>
        <end position="434"/>
    </location>
</feature>
<evidence type="ECO:0000313" key="3">
    <source>
        <dbReference type="EMBL" id="SMX41833.1"/>
    </source>
</evidence>
<evidence type="ECO:0000259" key="2">
    <source>
        <dbReference type="Pfam" id="PF13460"/>
    </source>
</evidence>
<keyword evidence="1" id="KW-0472">Membrane</keyword>
<dbReference type="Pfam" id="PF13460">
    <property type="entry name" value="NAD_binding_10"/>
    <property type="match status" value="1"/>
</dbReference>
<dbReference type="Pfam" id="PF13781">
    <property type="entry name" value="DoxX_3"/>
    <property type="match status" value="1"/>
</dbReference>
<dbReference type="GO" id="GO:0044877">
    <property type="term" value="F:protein-containing complex binding"/>
    <property type="evidence" value="ECO:0007669"/>
    <property type="project" value="TreeGrafter"/>
</dbReference>
<feature type="transmembrane region" description="Helical" evidence="1">
    <location>
        <begin position="319"/>
        <end position="344"/>
    </location>
</feature>
<sequence length="437" mass="45817">MGSEVMPRRILVLGAYGLIGAEVAQTLVAKGHIVHAAGRDAQAAARRLPTMPFTQLDMATLTKPDDWHRHLQNTDCVVNCAGALQDGGGTDLEALHHHALAALGQAAEKHGILVVQISAIGAELDTPIQFLSSKARGEAALLASGSKAVIFRPGLVLAQGAYGGTGLIRMLAAVPVLQPLALPNARMQSVAAGDVATAVAMAVVGELPDGSTYDLVEQSPQTLKDIIAGHRAALGFAPARWHWTAPEWMLGLTGWGADTLGKLGWRSPLRSTATQVLRQDVTGDPAPWSAQSAPLPALPQILQTLHLGPEHRLQARMALLMPLCVAILAVFWFTSGLFGLISLANAAAHLETAGWGSGAARASVVFWSLVDIGLAAALLWRPWAQKACLGMVAVSAIYLGLGSLITPGMWLDPLGPMVKIGPAIGLALVTWALLEER</sequence>
<dbReference type="RefSeq" id="WP_097804849.1">
    <property type="nucleotide sequence ID" value="NZ_FXYH01000007.1"/>
</dbReference>
<evidence type="ECO:0000313" key="4">
    <source>
        <dbReference type="Proteomes" id="UP000220836"/>
    </source>
</evidence>
<protein>
    <submittedName>
        <fullName evidence="3">RmlD substrate binding domain protein</fullName>
    </submittedName>
</protein>
<dbReference type="PANTHER" id="PTHR12126">
    <property type="entry name" value="NADH-UBIQUINONE OXIDOREDUCTASE 39 KDA SUBUNIT-RELATED"/>
    <property type="match status" value="1"/>
</dbReference>
<gene>
    <name evidence="3" type="ORF">PEV8663_02359</name>
</gene>
<dbReference type="PANTHER" id="PTHR12126:SF11">
    <property type="entry name" value="NADH DEHYDROGENASE [UBIQUINONE] 1 ALPHA SUBCOMPLEX SUBUNIT 9, MITOCHONDRIAL"/>
    <property type="match status" value="1"/>
</dbReference>
<dbReference type="InterPro" id="IPR036291">
    <property type="entry name" value="NAD(P)-bd_dom_sf"/>
</dbReference>
<organism evidence="3 4">
    <name type="scientific">Pelagimonas varians</name>
    <dbReference type="NCBI Taxonomy" id="696760"/>
    <lineage>
        <taxon>Bacteria</taxon>
        <taxon>Pseudomonadati</taxon>
        <taxon>Pseudomonadota</taxon>
        <taxon>Alphaproteobacteria</taxon>
        <taxon>Rhodobacterales</taxon>
        <taxon>Roseobacteraceae</taxon>
        <taxon>Pelagimonas</taxon>
    </lineage>
</organism>
<dbReference type="InterPro" id="IPR016040">
    <property type="entry name" value="NAD(P)-bd_dom"/>
</dbReference>
<feature type="domain" description="NAD(P)-binding" evidence="2">
    <location>
        <begin position="14"/>
        <end position="158"/>
    </location>
</feature>
<dbReference type="Gene3D" id="3.40.50.720">
    <property type="entry name" value="NAD(P)-binding Rossmann-like Domain"/>
    <property type="match status" value="1"/>
</dbReference>
<evidence type="ECO:0000256" key="1">
    <source>
        <dbReference type="SAM" id="Phobius"/>
    </source>
</evidence>
<dbReference type="InterPro" id="IPR025695">
    <property type="entry name" value="DoxX-like"/>
</dbReference>
<reference evidence="3 4" key="1">
    <citation type="submission" date="2017-05" db="EMBL/GenBank/DDBJ databases">
        <authorList>
            <person name="Song R."/>
            <person name="Chenine A.L."/>
            <person name="Ruprecht R.M."/>
        </authorList>
    </citation>
    <scope>NUCLEOTIDE SEQUENCE [LARGE SCALE GENOMIC DNA]</scope>
    <source>
        <strain evidence="3 4">CECT 8663</strain>
    </source>
</reference>
<feature type="transmembrane region" description="Helical" evidence="1">
    <location>
        <begin position="387"/>
        <end position="410"/>
    </location>
</feature>
<dbReference type="OrthoDB" id="5377001at2"/>
<proteinExistence type="predicted"/>
<dbReference type="SUPFAM" id="SSF51735">
    <property type="entry name" value="NAD(P)-binding Rossmann-fold domains"/>
    <property type="match status" value="1"/>
</dbReference>
<accession>A0A238KG79</accession>
<keyword evidence="1" id="KW-1133">Transmembrane helix</keyword>
<dbReference type="InterPro" id="IPR051207">
    <property type="entry name" value="ComplexI_NDUFA9_subunit"/>
</dbReference>
<keyword evidence="4" id="KW-1185">Reference proteome</keyword>